<protein>
    <submittedName>
        <fullName evidence="1">Uncharacterized protein</fullName>
    </submittedName>
</protein>
<comment type="caution">
    <text evidence="1">The sequence shown here is derived from an EMBL/GenBank/DDBJ whole genome shotgun (WGS) entry which is preliminary data.</text>
</comment>
<name>A0A2T0RGA4_9RHOB</name>
<reference evidence="1 2" key="1">
    <citation type="submission" date="2018-03" db="EMBL/GenBank/DDBJ databases">
        <title>Genomic Encyclopedia of Archaeal and Bacterial Type Strains, Phase II (KMG-II): from individual species to whole genera.</title>
        <authorList>
            <person name="Goeker M."/>
        </authorList>
    </citation>
    <scope>NUCLEOTIDE SEQUENCE [LARGE SCALE GENOMIC DNA]</scope>
    <source>
        <strain evidence="1 2">DSM 29328</strain>
    </source>
</reference>
<dbReference type="Proteomes" id="UP000239480">
    <property type="component" value="Unassembled WGS sequence"/>
</dbReference>
<organism evidence="1 2">
    <name type="scientific">Aliiruegeria haliotis</name>
    <dbReference type="NCBI Taxonomy" id="1280846"/>
    <lineage>
        <taxon>Bacteria</taxon>
        <taxon>Pseudomonadati</taxon>
        <taxon>Pseudomonadota</taxon>
        <taxon>Alphaproteobacteria</taxon>
        <taxon>Rhodobacterales</taxon>
        <taxon>Roseobacteraceae</taxon>
        <taxon>Aliiruegeria</taxon>
    </lineage>
</organism>
<sequence length="29" mass="3153">MTSLSLIEEKFTLTILSCIKIETPSGLAI</sequence>
<keyword evidence="2" id="KW-1185">Reference proteome</keyword>
<accession>A0A2T0RGA4</accession>
<proteinExistence type="predicted"/>
<gene>
    <name evidence="1" type="ORF">CLV78_11419</name>
</gene>
<dbReference type="AlphaFoldDB" id="A0A2T0RGA4"/>
<evidence type="ECO:0000313" key="2">
    <source>
        <dbReference type="Proteomes" id="UP000239480"/>
    </source>
</evidence>
<evidence type="ECO:0000313" key="1">
    <source>
        <dbReference type="EMBL" id="PRY20234.1"/>
    </source>
</evidence>
<dbReference type="EMBL" id="PVTD01000014">
    <property type="protein sequence ID" value="PRY20234.1"/>
    <property type="molecule type" value="Genomic_DNA"/>
</dbReference>